<dbReference type="Proteomes" id="UP000320421">
    <property type="component" value="Chromosome"/>
</dbReference>
<keyword evidence="3" id="KW-1185">Reference proteome</keyword>
<dbReference type="Gene3D" id="1.10.620.20">
    <property type="entry name" value="Ribonucleotide Reductase, subunit A"/>
    <property type="match status" value="1"/>
</dbReference>
<sequence length="258" mass="28473" precursor="true">MRKCCQTVVGLLCVSLLFWSLSSVQGEPDKSASTAGVKKSASLPPEIKQALSEFNSLIGGWRGVGMIKRNSRKGAWSEKAEWVWKFDPQQSGIAYEVEDGKFLKSALLSYDPEQKNYQLATILPDGTKRDYTGALQKDTLVLESQPDAEGAVYRISIRKLNEKRTLVLFEQRNQGQSFYYRLAEVGYTRAGTRLAASGSGGPECIVTGGAGTIAVSHKGKTYYVCCSGCKQAFEDDPETFIAEAKQKAEERRKQSQSR</sequence>
<feature type="signal peptide" evidence="1">
    <location>
        <begin position="1"/>
        <end position="26"/>
    </location>
</feature>
<accession>A0A517PGM4</accession>
<organism evidence="2 3">
    <name type="scientific">Gimesia chilikensis</name>
    <dbReference type="NCBI Taxonomy" id="2605989"/>
    <lineage>
        <taxon>Bacteria</taxon>
        <taxon>Pseudomonadati</taxon>
        <taxon>Planctomycetota</taxon>
        <taxon>Planctomycetia</taxon>
        <taxon>Planctomycetales</taxon>
        <taxon>Planctomycetaceae</taxon>
        <taxon>Gimesia</taxon>
    </lineage>
</organism>
<protein>
    <submittedName>
        <fullName evidence="2">YHS domain protein</fullName>
    </submittedName>
</protein>
<dbReference type="AlphaFoldDB" id="A0A517PGM4"/>
<name>A0A517PGM4_9PLAN</name>
<gene>
    <name evidence="2" type="ORF">HG66A1_02790</name>
</gene>
<dbReference type="InterPro" id="IPR009078">
    <property type="entry name" value="Ferritin-like_SF"/>
</dbReference>
<dbReference type="GO" id="GO:0016491">
    <property type="term" value="F:oxidoreductase activity"/>
    <property type="evidence" value="ECO:0007669"/>
    <property type="project" value="InterPro"/>
</dbReference>
<feature type="chain" id="PRO_5022063948" evidence="1">
    <location>
        <begin position="27"/>
        <end position="258"/>
    </location>
</feature>
<dbReference type="OrthoDB" id="281529at2"/>
<reference evidence="2 3" key="1">
    <citation type="submission" date="2019-02" db="EMBL/GenBank/DDBJ databases">
        <title>Deep-cultivation of Planctomycetes and their phenomic and genomic characterization uncovers novel biology.</title>
        <authorList>
            <person name="Wiegand S."/>
            <person name="Jogler M."/>
            <person name="Boedeker C."/>
            <person name="Pinto D."/>
            <person name="Vollmers J."/>
            <person name="Rivas-Marin E."/>
            <person name="Kohn T."/>
            <person name="Peeters S.H."/>
            <person name="Heuer A."/>
            <person name="Rast P."/>
            <person name="Oberbeckmann S."/>
            <person name="Bunk B."/>
            <person name="Jeske O."/>
            <person name="Meyerdierks A."/>
            <person name="Storesund J.E."/>
            <person name="Kallscheuer N."/>
            <person name="Luecker S."/>
            <person name="Lage O.M."/>
            <person name="Pohl T."/>
            <person name="Merkel B.J."/>
            <person name="Hornburger P."/>
            <person name="Mueller R.-W."/>
            <person name="Bruemmer F."/>
            <person name="Labrenz M."/>
            <person name="Spormann A.M."/>
            <person name="Op den Camp H."/>
            <person name="Overmann J."/>
            <person name="Amann R."/>
            <person name="Jetten M.S.M."/>
            <person name="Mascher T."/>
            <person name="Medema M.H."/>
            <person name="Devos D.P."/>
            <person name="Kaster A.-K."/>
            <person name="Ovreas L."/>
            <person name="Rohde M."/>
            <person name="Galperin M.Y."/>
            <person name="Jogler C."/>
        </authorList>
    </citation>
    <scope>NUCLEOTIDE SEQUENCE [LARGE SCALE GENOMIC DNA]</scope>
    <source>
        <strain evidence="2 3">HG66A1</strain>
    </source>
</reference>
<dbReference type="RefSeq" id="WP_145180124.1">
    <property type="nucleotide sequence ID" value="NZ_CP036266.1"/>
</dbReference>
<dbReference type="SUPFAM" id="SSF47240">
    <property type="entry name" value="Ferritin-like"/>
    <property type="match status" value="1"/>
</dbReference>
<evidence type="ECO:0000313" key="3">
    <source>
        <dbReference type="Proteomes" id="UP000320421"/>
    </source>
</evidence>
<proteinExistence type="predicted"/>
<dbReference type="EMBL" id="CP036266">
    <property type="protein sequence ID" value="QDT18518.1"/>
    <property type="molecule type" value="Genomic_DNA"/>
</dbReference>
<dbReference type="InterPro" id="IPR012348">
    <property type="entry name" value="RNR-like"/>
</dbReference>
<evidence type="ECO:0000256" key="1">
    <source>
        <dbReference type="SAM" id="SignalP"/>
    </source>
</evidence>
<keyword evidence="1" id="KW-0732">Signal</keyword>
<evidence type="ECO:0000313" key="2">
    <source>
        <dbReference type="EMBL" id="QDT18518.1"/>
    </source>
</evidence>